<evidence type="ECO:0000313" key="2">
    <source>
        <dbReference type="Proteomes" id="UP000430519"/>
    </source>
</evidence>
<reference evidence="1 2" key="1">
    <citation type="submission" date="2019-11" db="EMBL/GenBank/DDBJ databases">
        <title>Genome sequence of Deinococcus xianganensis Y35, AI-2 producing algicidal bacterium, isolated from lake water.</title>
        <authorList>
            <person name="Li Y."/>
        </authorList>
    </citation>
    <scope>NUCLEOTIDE SEQUENCE [LARGE SCALE GENOMIC DNA]</scope>
    <source>
        <strain evidence="1 2">Y35</strain>
    </source>
</reference>
<accession>A0A6I4YPG4</accession>
<name>A0A6I4YPG4_9DEIO</name>
<comment type="caution">
    <text evidence="1">The sequence shown here is derived from an EMBL/GenBank/DDBJ whole genome shotgun (WGS) entry which is preliminary data.</text>
</comment>
<dbReference type="EMBL" id="WVHK01000171">
    <property type="protein sequence ID" value="MXV22021.1"/>
    <property type="molecule type" value="Genomic_DNA"/>
</dbReference>
<dbReference type="AlphaFoldDB" id="A0A6I4YPG4"/>
<dbReference type="Proteomes" id="UP000430519">
    <property type="component" value="Unassembled WGS sequence"/>
</dbReference>
<gene>
    <name evidence="1" type="ORF">GLX28_20585</name>
</gene>
<protein>
    <submittedName>
        <fullName evidence="1">Uncharacterized protein</fullName>
    </submittedName>
</protein>
<keyword evidence="2" id="KW-1185">Reference proteome</keyword>
<sequence>MNETLSLADLRAALAAFPATAPVTLLFPPNVTARRFELVVSGETAAFVAAPDAPCWDATVADVLAAIDNEEFGLPCPPYAMPVYLKALDGGVFGEKVEDVAVLSASPLQF</sequence>
<dbReference type="RefSeq" id="WP_160982655.1">
    <property type="nucleotide sequence ID" value="NZ_WVHK01000171.1"/>
</dbReference>
<proteinExistence type="predicted"/>
<evidence type="ECO:0000313" key="1">
    <source>
        <dbReference type="EMBL" id="MXV22021.1"/>
    </source>
</evidence>
<organism evidence="1 2">
    <name type="scientific">Deinococcus xianganensis</name>
    <dbReference type="NCBI Taxonomy" id="1507289"/>
    <lineage>
        <taxon>Bacteria</taxon>
        <taxon>Thermotogati</taxon>
        <taxon>Deinococcota</taxon>
        <taxon>Deinococci</taxon>
        <taxon>Deinococcales</taxon>
        <taxon>Deinococcaceae</taxon>
        <taxon>Deinococcus</taxon>
    </lineage>
</organism>